<keyword evidence="3" id="KW-1185">Reference proteome</keyword>
<comment type="caution">
    <text evidence="2">The sequence shown here is derived from an EMBL/GenBank/DDBJ whole genome shotgun (WGS) entry which is preliminary data.</text>
</comment>
<reference evidence="2 3" key="1">
    <citation type="submission" date="2020-02" db="EMBL/GenBank/DDBJ databases">
        <title>Draft genome sequence of Haematococcus lacustris strain NIES-144.</title>
        <authorList>
            <person name="Morimoto D."/>
            <person name="Nakagawa S."/>
            <person name="Yoshida T."/>
            <person name="Sawayama S."/>
        </authorList>
    </citation>
    <scope>NUCLEOTIDE SEQUENCE [LARGE SCALE GENOMIC DNA]</scope>
    <source>
        <strain evidence="2 3">NIES-144</strain>
    </source>
</reference>
<evidence type="ECO:0000313" key="2">
    <source>
        <dbReference type="EMBL" id="GFH15635.1"/>
    </source>
</evidence>
<dbReference type="Proteomes" id="UP000485058">
    <property type="component" value="Unassembled WGS sequence"/>
</dbReference>
<feature type="compositionally biased region" description="Polar residues" evidence="1">
    <location>
        <begin position="63"/>
        <end position="72"/>
    </location>
</feature>
<dbReference type="AlphaFoldDB" id="A0A699Z272"/>
<feature type="compositionally biased region" description="Basic and acidic residues" evidence="1">
    <location>
        <begin position="73"/>
        <end position="82"/>
    </location>
</feature>
<evidence type="ECO:0000256" key="1">
    <source>
        <dbReference type="SAM" id="MobiDB-lite"/>
    </source>
</evidence>
<sequence>MAAAVAEAPTTSTGVDSGSGGNSGGSGGNSSGSVRPVLVLVPACSYLCVPSCVPICESKPMHATSSIPSTAQHSHERQPGVV</sequence>
<feature type="region of interest" description="Disordered" evidence="1">
    <location>
        <begin position="1"/>
        <end position="32"/>
    </location>
</feature>
<accession>A0A699Z272</accession>
<protein>
    <submittedName>
        <fullName evidence="2">Uncharacterized protein</fullName>
    </submittedName>
</protein>
<feature type="region of interest" description="Disordered" evidence="1">
    <location>
        <begin position="61"/>
        <end position="82"/>
    </location>
</feature>
<name>A0A699Z272_HAELA</name>
<feature type="compositionally biased region" description="Gly residues" evidence="1">
    <location>
        <begin position="17"/>
        <end position="30"/>
    </location>
</feature>
<dbReference type="EMBL" id="BLLF01000877">
    <property type="protein sequence ID" value="GFH15635.1"/>
    <property type="molecule type" value="Genomic_DNA"/>
</dbReference>
<proteinExistence type="predicted"/>
<evidence type="ECO:0000313" key="3">
    <source>
        <dbReference type="Proteomes" id="UP000485058"/>
    </source>
</evidence>
<gene>
    <name evidence="2" type="ORF">HaLaN_11892</name>
</gene>
<organism evidence="2 3">
    <name type="scientific">Haematococcus lacustris</name>
    <name type="common">Green alga</name>
    <name type="synonym">Haematococcus pluvialis</name>
    <dbReference type="NCBI Taxonomy" id="44745"/>
    <lineage>
        <taxon>Eukaryota</taxon>
        <taxon>Viridiplantae</taxon>
        <taxon>Chlorophyta</taxon>
        <taxon>core chlorophytes</taxon>
        <taxon>Chlorophyceae</taxon>
        <taxon>CS clade</taxon>
        <taxon>Chlamydomonadales</taxon>
        <taxon>Haematococcaceae</taxon>
        <taxon>Haematococcus</taxon>
    </lineage>
</organism>